<reference evidence="6 7" key="1">
    <citation type="submission" date="2020-03" db="EMBL/GenBank/DDBJ databases">
        <title>Genomic Encyclopedia of Type Strains, Phase IV (KMG-IV): sequencing the most valuable type-strain genomes for metagenomic binning, comparative biology and taxonomic classification.</title>
        <authorList>
            <person name="Goeker M."/>
        </authorList>
    </citation>
    <scope>NUCLEOTIDE SEQUENCE [LARGE SCALE GENOMIC DNA]</scope>
    <source>
        <strain evidence="6 7">DSM 102865</strain>
    </source>
</reference>
<evidence type="ECO:0000256" key="3">
    <source>
        <dbReference type="ARBA" id="ARBA00022989"/>
    </source>
</evidence>
<evidence type="ECO:0000313" key="7">
    <source>
        <dbReference type="Proteomes" id="UP001179181"/>
    </source>
</evidence>
<comment type="subcellular location">
    <subcellularLocation>
        <location evidence="1">Membrane</location>
        <topology evidence="1">Multi-pass membrane protein</topology>
    </subcellularLocation>
</comment>
<evidence type="ECO:0000256" key="4">
    <source>
        <dbReference type="ARBA" id="ARBA00023136"/>
    </source>
</evidence>
<evidence type="ECO:0000256" key="5">
    <source>
        <dbReference type="SAM" id="Phobius"/>
    </source>
</evidence>
<feature type="transmembrane region" description="Helical" evidence="5">
    <location>
        <begin position="44"/>
        <end position="66"/>
    </location>
</feature>
<name>A0ABX0UH55_9BACT</name>
<evidence type="ECO:0000256" key="1">
    <source>
        <dbReference type="ARBA" id="ARBA00004141"/>
    </source>
</evidence>
<proteinExistence type="predicted"/>
<feature type="transmembrane region" description="Helical" evidence="5">
    <location>
        <begin position="98"/>
        <end position="116"/>
    </location>
</feature>
<keyword evidence="4 5" id="KW-0472">Membrane</keyword>
<keyword evidence="3 5" id="KW-1133">Transmembrane helix</keyword>
<feature type="transmembrane region" description="Helical" evidence="5">
    <location>
        <begin position="73"/>
        <end position="92"/>
    </location>
</feature>
<keyword evidence="2 5" id="KW-0812">Transmembrane</keyword>
<dbReference type="InterPro" id="IPR016944">
    <property type="entry name" value="UCP030066"/>
</dbReference>
<dbReference type="PIRSF" id="PIRSF030066">
    <property type="entry name" value="UCP030066"/>
    <property type="match status" value="1"/>
</dbReference>
<organism evidence="6 7">
    <name type="scientific">Dyadobacter arcticus</name>
    <dbReference type="NCBI Taxonomy" id="1078754"/>
    <lineage>
        <taxon>Bacteria</taxon>
        <taxon>Pseudomonadati</taxon>
        <taxon>Bacteroidota</taxon>
        <taxon>Cytophagia</taxon>
        <taxon>Cytophagales</taxon>
        <taxon>Spirosomataceae</taxon>
        <taxon>Dyadobacter</taxon>
    </lineage>
</organism>
<evidence type="ECO:0000256" key="2">
    <source>
        <dbReference type="ARBA" id="ARBA00022692"/>
    </source>
</evidence>
<gene>
    <name evidence="6" type="ORF">FHS68_001398</name>
</gene>
<dbReference type="RefSeq" id="WP_167268408.1">
    <property type="nucleotide sequence ID" value="NZ_JAASQJ010000001.1"/>
</dbReference>
<evidence type="ECO:0008006" key="8">
    <source>
        <dbReference type="Google" id="ProtNLM"/>
    </source>
</evidence>
<comment type="caution">
    <text evidence="6">The sequence shown here is derived from an EMBL/GenBank/DDBJ whole genome shotgun (WGS) entry which is preliminary data.</text>
</comment>
<sequence length="136" mass="15105">MKRLTPLYWIVTGLMGAMLGLFSIPDVMLMPEAVALIKHLGYPVYFLPFIGVLKLLGVVVILLPMTPPLLREWVYDGLVFDVTGALYSSIAVGDAPAAWIPPILALMLIVGSYALYRQRERVGRELLASDRLLIHK</sequence>
<feature type="transmembrane region" description="Helical" evidence="5">
    <location>
        <begin position="7"/>
        <end position="24"/>
    </location>
</feature>
<dbReference type="EMBL" id="JAASQJ010000001">
    <property type="protein sequence ID" value="NIJ52242.1"/>
    <property type="molecule type" value="Genomic_DNA"/>
</dbReference>
<protein>
    <recommendedName>
        <fullName evidence="8">DoxX-like family protein</fullName>
    </recommendedName>
</protein>
<dbReference type="Pfam" id="PF13564">
    <property type="entry name" value="DoxX_2"/>
    <property type="match status" value="1"/>
</dbReference>
<dbReference type="Proteomes" id="UP001179181">
    <property type="component" value="Unassembled WGS sequence"/>
</dbReference>
<accession>A0ABX0UH55</accession>
<evidence type="ECO:0000313" key="6">
    <source>
        <dbReference type="EMBL" id="NIJ52242.1"/>
    </source>
</evidence>
<keyword evidence="7" id="KW-1185">Reference proteome</keyword>
<dbReference type="InterPro" id="IPR032808">
    <property type="entry name" value="DoxX"/>
</dbReference>